<dbReference type="AlphaFoldDB" id="A0AAD6V5X2"/>
<organism evidence="2 3">
    <name type="scientific">Mycena pura</name>
    <dbReference type="NCBI Taxonomy" id="153505"/>
    <lineage>
        <taxon>Eukaryota</taxon>
        <taxon>Fungi</taxon>
        <taxon>Dikarya</taxon>
        <taxon>Basidiomycota</taxon>
        <taxon>Agaricomycotina</taxon>
        <taxon>Agaricomycetes</taxon>
        <taxon>Agaricomycetidae</taxon>
        <taxon>Agaricales</taxon>
        <taxon>Marasmiineae</taxon>
        <taxon>Mycenaceae</taxon>
        <taxon>Mycena</taxon>
    </lineage>
</organism>
<proteinExistence type="predicted"/>
<dbReference type="EMBL" id="JARJCW010000061">
    <property type="protein sequence ID" value="KAJ7200802.1"/>
    <property type="molecule type" value="Genomic_DNA"/>
</dbReference>
<sequence length="466" mass="50780">MEKDAAESARLQKEAETEAARLQAEKDAAKAARLQQEAEANAAHLQAEKDAAESARLQKEAARLQAEKDAAEIARLKAERDAVEEARLRAMNDSAQEEESQEELRGKKPSLWRTQPGQPELEALRYSADTDLDTPAPAEAAPSAAAVGSGTAPVAWPPKHSPLLAALESLLARAVATTTALQLEGEEIPPYPPTILALARTLCRRVSLTPPTSTPTFASVAATALTTPIDPRSNTSPPATAHHGTRTEPLSPPLAPPRTADPLPAPPKKRQPRRRTRQRSLHCAIYRWLGAPPLSVERPSEADIVEALEGVVSEGSSAPRIHGMSWTPAGHLAIHTRSPFLATQLLPFFPRIDTAIKRHTTRLEGRCVLDVDIPWTWVVLHGVPAKAFWEVMDNEGHGIWTELTSQGYGEEVLKYHPMLKSGRSRDDEDHLSIKLAFTEEGSAKRLLAQSGVFLFGAHCRAVKYRP</sequence>
<feature type="region of interest" description="Disordered" evidence="1">
    <location>
        <begin position="1"/>
        <end position="67"/>
    </location>
</feature>
<feature type="region of interest" description="Disordered" evidence="1">
    <location>
        <begin position="226"/>
        <end position="279"/>
    </location>
</feature>
<accession>A0AAD6V5X2</accession>
<dbReference type="PROSITE" id="PS50890">
    <property type="entry name" value="PUA"/>
    <property type="match status" value="1"/>
</dbReference>
<evidence type="ECO:0000256" key="1">
    <source>
        <dbReference type="SAM" id="MobiDB-lite"/>
    </source>
</evidence>
<protein>
    <submittedName>
        <fullName evidence="2">Uncharacterized protein</fullName>
    </submittedName>
</protein>
<feature type="compositionally biased region" description="Basic residues" evidence="1">
    <location>
        <begin position="267"/>
        <end position="279"/>
    </location>
</feature>
<keyword evidence="3" id="KW-1185">Reference proteome</keyword>
<dbReference type="Proteomes" id="UP001219525">
    <property type="component" value="Unassembled WGS sequence"/>
</dbReference>
<evidence type="ECO:0000313" key="2">
    <source>
        <dbReference type="EMBL" id="KAJ7200802.1"/>
    </source>
</evidence>
<feature type="compositionally biased region" description="Basic and acidic residues" evidence="1">
    <location>
        <begin position="1"/>
        <end position="30"/>
    </location>
</feature>
<feature type="region of interest" description="Disordered" evidence="1">
    <location>
        <begin position="87"/>
        <end position="119"/>
    </location>
</feature>
<reference evidence="2" key="1">
    <citation type="submission" date="2023-03" db="EMBL/GenBank/DDBJ databases">
        <title>Massive genome expansion in bonnet fungi (Mycena s.s.) driven by repeated elements and novel gene families across ecological guilds.</title>
        <authorList>
            <consortium name="Lawrence Berkeley National Laboratory"/>
            <person name="Harder C.B."/>
            <person name="Miyauchi S."/>
            <person name="Viragh M."/>
            <person name="Kuo A."/>
            <person name="Thoen E."/>
            <person name="Andreopoulos B."/>
            <person name="Lu D."/>
            <person name="Skrede I."/>
            <person name="Drula E."/>
            <person name="Henrissat B."/>
            <person name="Morin E."/>
            <person name="Kohler A."/>
            <person name="Barry K."/>
            <person name="LaButti K."/>
            <person name="Morin E."/>
            <person name="Salamov A."/>
            <person name="Lipzen A."/>
            <person name="Mereny Z."/>
            <person name="Hegedus B."/>
            <person name="Baldrian P."/>
            <person name="Stursova M."/>
            <person name="Weitz H."/>
            <person name="Taylor A."/>
            <person name="Grigoriev I.V."/>
            <person name="Nagy L.G."/>
            <person name="Martin F."/>
            <person name="Kauserud H."/>
        </authorList>
    </citation>
    <scope>NUCLEOTIDE SEQUENCE</scope>
    <source>
        <strain evidence="2">9144</strain>
    </source>
</reference>
<dbReference type="CDD" id="cd06503">
    <property type="entry name" value="ATP-synt_Fo_b"/>
    <property type="match status" value="1"/>
</dbReference>
<comment type="caution">
    <text evidence="2">The sequence shown here is derived from an EMBL/GenBank/DDBJ whole genome shotgun (WGS) entry which is preliminary data.</text>
</comment>
<gene>
    <name evidence="2" type="ORF">GGX14DRAFT_400407</name>
</gene>
<evidence type="ECO:0000313" key="3">
    <source>
        <dbReference type="Proteomes" id="UP001219525"/>
    </source>
</evidence>
<feature type="compositionally biased region" description="Basic and acidic residues" evidence="1">
    <location>
        <begin position="46"/>
        <end position="67"/>
    </location>
</feature>
<feature type="region of interest" description="Disordered" evidence="1">
    <location>
        <begin position="132"/>
        <end position="151"/>
    </location>
</feature>
<feature type="compositionally biased region" description="Low complexity" evidence="1">
    <location>
        <begin position="134"/>
        <end position="151"/>
    </location>
</feature>
<name>A0AAD6V5X2_9AGAR</name>